<dbReference type="FunFam" id="3.40.470.10:FF:000001">
    <property type="entry name" value="Uracil-DNA glycosylase"/>
    <property type="match status" value="1"/>
</dbReference>
<dbReference type="PANTHER" id="PTHR11264">
    <property type="entry name" value="URACIL-DNA GLYCOSYLASE"/>
    <property type="match status" value="1"/>
</dbReference>
<dbReference type="PANTHER" id="PTHR11264:SF0">
    <property type="entry name" value="URACIL-DNA GLYCOSYLASE"/>
    <property type="match status" value="1"/>
</dbReference>
<dbReference type="NCBIfam" id="NF003589">
    <property type="entry name" value="PRK05254.1-2"/>
    <property type="match status" value="1"/>
</dbReference>
<dbReference type="PROSITE" id="PS00130">
    <property type="entry name" value="U_DNA_GLYCOSYLASE"/>
    <property type="match status" value="1"/>
</dbReference>
<dbReference type="OrthoDB" id="9804372at2"/>
<dbReference type="EC" id="3.2.2.27" evidence="4 9"/>
<dbReference type="InterPro" id="IPR018085">
    <property type="entry name" value="Ura-DNA_Glyclase_AS"/>
</dbReference>
<evidence type="ECO:0000256" key="10">
    <source>
        <dbReference type="PROSITE-ProRule" id="PRU10072"/>
    </source>
</evidence>
<evidence type="ECO:0000256" key="8">
    <source>
        <dbReference type="ARBA" id="ARBA00023204"/>
    </source>
</evidence>
<comment type="subcellular location">
    <subcellularLocation>
        <location evidence="9">Cytoplasm</location>
    </subcellularLocation>
</comment>
<dbReference type="InterPro" id="IPR036895">
    <property type="entry name" value="Uracil-DNA_glycosylase-like_sf"/>
</dbReference>
<keyword evidence="14" id="KW-1185">Reference proteome</keyword>
<evidence type="ECO:0000313" key="13">
    <source>
        <dbReference type="EMBL" id="TCK85807.1"/>
    </source>
</evidence>
<dbReference type="NCBIfam" id="NF003592">
    <property type="entry name" value="PRK05254.1-5"/>
    <property type="match status" value="1"/>
</dbReference>
<organism evidence="13 14">
    <name type="scientific">Albibacterium bauzanense</name>
    <dbReference type="NCBI Taxonomy" id="653929"/>
    <lineage>
        <taxon>Bacteria</taxon>
        <taxon>Pseudomonadati</taxon>
        <taxon>Bacteroidota</taxon>
        <taxon>Sphingobacteriia</taxon>
        <taxon>Sphingobacteriales</taxon>
        <taxon>Sphingobacteriaceae</taxon>
        <taxon>Albibacterium</taxon>
    </lineage>
</organism>
<evidence type="ECO:0000256" key="2">
    <source>
        <dbReference type="ARBA" id="ARBA00002631"/>
    </source>
</evidence>
<dbReference type="NCBIfam" id="TIGR00628">
    <property type="entry name" value="ung"/>
    <property type="match status" value="1"/>
</dbReference>
<comment type="function">
    <text evidence="2 9 11">Excises uracil residues from the DNA which can arise as a result of misincorporation of dUMP residues by DNA polymerase or due to deamination of cytosine.</text>
</comment>
<proteinExistence type="inferred from homology"/>
<dbReference type="InterPro" id="IPR005122">
    <property type="entry name" value="Uracil-DNA_glycosylase-like"/>
</dbReference>
<accession>A0A4R1M2Y4</accession>
<sequence>MSVQIEESWKEVLKDEFEKDYMKNLRAFLQNEKLQGKTIYPHGKLIFNAFEHTPFHQVKVVIIGQDPYHGYKQAHGLSFSVQKGVALPPSLQNIFKELQHEFKDFKYPSNGDLSPWADQGVLLLNATLTVEAGKAGSHQNKGWEQFTDQVIQVLSEKRTGIIFLLWGRYAQAKASLIDQSKHHVLVSAHPSPFSANSGFFGNDHFRKVNEILEKEGKAGIDWQIQDSNQ</sequence>
<feature type="domain" description="Uracil-DNA glycosylase-like" evidence="12">
    <location>
        <begin position="51"/>
        <end position="212"/>
    </location>
</feature>
<comment type="catalytic activity">
    <reaction evidence="1 9 11">
        <text>Hydrolyzes single-stranded DNA or mismatched double-stranded DNA and polynucleotides, releasing free uracil.</text>
        <dbReference type="EC" id="3.2.2.27"/>
    </reaction>
</comment>
<evidence type="ECO:0000256" key="9">
    <source>
        <dbReference type="HAMAP-Rule" id="MF_00148"/>
    </source>
</evidence>
<dbReference type="GO" id="GO:0005737">
    <property type="term" value="C:cytoplasm"/>
    <property type="evidence" value="ECO:0007669"/>
    <property type="project" value="UniProtKB-SubCell"/>
</dbReference>
<protein>
    <recommendedName>
        <fullName evidence="5 9">Uracil-DNA glycosylase</fullName>
        <shortName evidence="9">UDG</shortName>
        <ecNumber evidence="4 9">3.2.2.27</ecNumber>
    </recommendedName>
</protein>
<dbReference type="SMART" id="SM00986">
    <property type="entry name" value="UDG"/>
    <property type="match status" value="1"/>
</dbReference>
<gene>
    <name evidence="9" type="primary">ung</name>
    <name evidence="13" type="ORF">C8N28_1123</name>
</gene>
<comment type="caution">
    <text evidence="13">The sequence shown here is derived from an EMBL/GenBank/DDBJ whole genome shotgun (WGS) entry which is preliminary data.</text>
</comment>
<dbReference type="NCBIfam" id="NF003588">
    <property type="entry name" value="PRK05254.1-1"/>
    <property type="match status" value="1"/>
</dbReference>
<dbReference type="InterPro" id="IPR002043">
    <property type="entry name" value="UDG_fam1"/>
</dbReference>
<keyword evidence="8 9" id="KW-0234">DNA repair</keyword>
<dbReference type="NCBIfam" id="NF003591">
    <property type="entry name" value="PRK05254.1-4"/>
    <property type="match status" value="1"/>
</dbReference>
<evidence type="ECO:0000256" key="1">
    <source>
        <dbReference type="ARBA" id="ARBA00001400"/>
    </source>
</evidence>
<evidence type="ECO:0000256" key="6">
    <source>
        <dbReference type="ARBA" id="ARBA00022763"/>
    </source>
</evidence>
<dbReference type="Gene3D" id="3.40.470.10">
    <property type="entry name" value="Uracil-DNA glycosylase-like domain"/>
    <property type="match status" value="1"/>
</dbReference>
<reference evidence="13 14" key="1">
    <citation type="submission" date="2019-03" db="EMBL/GenBank/DDBJ databases">
        <title>Genomic Encyclopedia of Archaeal and Bacterial Type Strains, Phase II (KMG-II): from individual species to whole genera.</title>
        <authorList>
            <person name="Goeker M."/>
        </authorList>
    </citation>
    <scope>NUCLEOTIDE SEQUENCE [LARGE SCALE GENOMIC DNA]</scope>
    <source>
        <strain evidence="13 14">DSM 22554</strain>
    </source>
</reference>
<evidence type="ECO:0000313" key="14">
    <source>
        <dbReference type="Proteomes" id="UP000294616"/>
    </source>
</evidence>
<evidence type="ECO:0000256" key="3">
    <source>
        <dbReference type="ARBA" id="ARBA00008184"/>
    </source>
</evidence>
<dbReference type="SMART" id="SM00987">
    <property type="entry name" value="UreE_C"/>
    <property type="match status" value="1"/>
</dbReference>
<keyword evidence="7 9" id="KW-0378">Hydrolase</keyword>
<dbReference type="HAMAP" id="MF_00148">
    <property type="entry name" value="UDG"/>
    <property type="match status" value="1"/>
</dbReference>
<name>A0A4R1M2Y4_9SPHI</name>
<dbReference type="SUPFAM" id="SSF52141">
    <property type="entry name" value="Uracil-DNA glycosylase-like"/>
    <property type="match status" value="1"/>
</dbReference>
<keyword evidence="9" id="KW-0963">Cytoplasm</keyword>
<evidence type="ECO:0000256" key="7">
    <source>
        <dbReference type="ARBA" id="ARBA00022801"/>
    </source>
</evidence>
<dbReference type="AlphaFoldDB" id="A0A4R1M2Y4"/>
<dbReference type="GO" id="GO:0097510">
    <property type="term" value="P:base-excision repair, AP site formation via deaminated base removal"/>
    <property type="evidence" value="ECO:0007669"/>
    <property type="project" value="TreeGrafter"/>
</dbReference>
<evidence type="ECO:0000256" key="4">
    <source>
        <dbReference type="ARBA" id="ARBA00012030"/>
    </source>
</evidence>
<evidence type="ECO:0000256" key="11">
    <source>
        <dbReference type="RuleBase" id="RU003780"/>
    </source>
</evidence>
<dbReference type="Proteomes" id="UP000294616">
    <property type="component" value="Unassembled WGS sequence"/>
</dbReference>
<keyword evidence="6 9" id="KW-0227">DNA damage</keyword>
<dbReference type="RefSeq" id="WP_132222310.1">
    <property type="nucleotide sequence ID" value="NZ_SMGO01000001.1"/>
</dbReference>
<evidence type="ECO:0000259" key="12">
    <source>
        <dbReference type="SMART" id="SM00986"/>
    </source>
</evidence>
<evidence type="ECO:0000256" key="5">
    <source>
        <dbReference type="ARBA" id="ARBA00018429"/>
    </source>
</evidence>
<comment type="similarity">
    <text evidence="3 9 11">Belongs to the uracil-DNA glycosylase (UDG) superfamily. UNG family.</text>
</comment>
<feature type="active site" description="Proton acceptor" evidence="9 10">
    <location>
        <position position="66"/>
    </location>
</feature>
<dbReference type="EMBL" id="SMGO01000001">
    <property type="protein sequence ID" value="TCK85807.1"/>
    <property type="molecule type" value="Genomic_DNA"/>
</dbReference>
<dbReference type="CDD" id="cd10027">
    <property type="entry name" value="UDG-F1-like"/>
    <property type="match status" value="1"/>
</dbReference>
<dbReference type="GO" id="GO:0004844">
    <property type="term" value="F:uracil DNA N-glycosylase activity"/>
    <property type="evidence" value="ECO:0007669"/>
    <property type="project" value="UniProtKB-UniRule"/>
</dbReference>
<dbReference type="Pfam" id="PF03167">
    <property type="entry name" value="UDG"/>
    <property type="match status" value="1"/>
</dbReference>